<evidence type="ECO:0000313" key="3">
    <source>
        <dbReference type="Proteomes" id="UP001207930"/>
    </source>
</evidence>
<comment type="caution">
    <text evidence="2">The sequence shown here is derived from an EMBL/GenBank/DDBJ whole genome shotgun (WGS) entry which is preliminary data.</text>
</comment>
<evidence type="ECO:0000313" key="2">
    <source>
        <dbReference type="EMBL" id="MCW1885246.1"/>
    </source>
</evidence>
<dbReference type="RefSeq" id="WP_264501203.1">
    <property type="nucleotide sequence ID" value="NZ_JAPDDS010000005.1"/>
</dbReference>
<accession>A0ABT3FPR9</accession>
<gene>
    <name evidence="2" type="ORF">OKA04_10945</name>
</gene>
<dbReference type="NCBIfam" id="TIGR02601">
    <property type="entry name" value="autotrns_rpt"/>
    <property type="match status" value="5"/>
</dbReference>
<dbReference type="EMBL" id="JAPDDS010000005">
    <property type="protein sequence ID" value="MCW1885246.1"/>
    <property type="molecule type" value="Genomic_DNA"/>
</dbReference>
<sequence length="1659" mass="164674">MTTIPLSASAQSTWLGANANWSTASNWNPAALPAADANIIVNDTTVAGLTLNDGSHSVGSILIGNTGNRITGFTVQTNAANTLTIKGGVTASGNFTTGIGTRFRGNTVIANEQTWQVGGAAGTHAEDRGIAINDVGSGNVIGTLALNADLNKSGTGQLTMGALTVTGVGNINVNEGSLKLNAGGSLPLTMAKANGAGKITVNNSALLILSKNSGSFALSRDIEFRNTSNLMTGSGSNTAPGTWEIASNVGWVGTAHTITNNQDANNTSLVHYRMTGVMSGSANLTKTGASNLILAGAGANTHTGNITVNQGALVLDKTGALAVNGNITVAGTGTLTVNQAEQIADTSSITVTGGAIGFTANRAETIASLTIGSPIISSVSGFTVTGATSITSGTHQINSAHTFTTNSLSIANGTLQFVGNGTPPETSIANVGAGGLTLNNAKIEYGNPGANGGNTTTSRVNLSGDLVSTGASRFETVNNAGARILDLQGASRAFAVNGGTLEIRPATENGTNNGPSIENGSVVKTGEGTLVLSRSNSTANFSFNEGPVRLKSEVGAGNVTHAAGPLHMDIGGTSPAKLTASGDFTSTGGTIELTAVEDVTFTGNKELVRYHGTLTGTPVINIPAALQNSRMAPVVDYGTGTDSAITISSAALPLPLTWTGTFGSVWDIASASNFANAGAQNFYDLDSVTFNDTASGSSIVLNSTVTPKDVVFDHGVTVPTFTLTGTGAITGPTKLTKNGTGTTIIATDNSYTGATDILGGTLQVGNGGLTGSLGTGAVQVAAGATLKFARGGYAVVGNTITGAGTLENSGPGTAALTANSDAFTGTVVVSGGTLQIGDGGTTGSLGTLPVSIAAGATFAVKRSETPTISNVLSGAGSLAIVGGSPILNAATVNLHTGGVSVTEGGVLRVPADTTLGEVPADLIPNAIRLDHGGLKNQDTNTVISANRGIAITGEAYFTAGWSKKLTIDGPITGTGNVFINRDSGPVYFSNTASDWNGVLTLGGNRPGFNGETGGVLEITSINNGGVAGPLGKSSAAPGNIVFTGGTLLYSAANIATTDRGFTLEGSGTVNVSAADAALAFSGQVTGPGSLTKTGPGKLTLSGASDFAGEKVIADGTLEVKSTTALGGTGAPVRFTGTAGVLDLATSSSVSPYPVTIGAAASGRILANMAAPGAGIHHTLGQADLAAVTLNVAAGANVTGGDPRVVFSGLSLTAEAAGATILNPTTANISVGGPVSITAGNFAKGLTLGGTGLNSEVTGSIGNGLNTLSLTKANNSLWTLSGDNTFTGNVTVDDGTLVLAHGNALGDPAKTVIVAGDDAQARTPELRLTGGISATVATIQVSGMGMDQTSGAIRNYSGDNTLNATTQVTMRTGNGGTTLYSDSGTLTLNTPLLTSNASNRALTLAGAGNGVINGVIANGSTANLPVSKNGTGTWTLNGASTYSGATLVNQGVLSLNQASLSDTAAVGISTGGVLNLNFSGTDRVGSLIINGEFRPDGVYNASNEPGFITGTGSIRVGAEPSGYGTWAAGYPFTAGVDDGVDQDPDGDGISNLMEYVLGGVPVGAGASDRSILPTHAVTADSLVLTFRRSDASENDVTLKVQWSSDLGTWNDFATIGAGDALPAVDVTEDSPTAGLDTVVVTVPKSLSTTGKLFVRLHAVK</sequence>
<dbReference type="Pfam" id="PF12951">
    <property type="entry name" value="PATR"/>
    <property type="match status" value="7"/>
</dbReference>
<keyword evidence="3" id="KW-1185">Reference proteome</keyword>
<dbReference type="InterPro" id="IPR011050">
    <property type="entry name" value="Pectin_lyase_fold/virulence"/>
</dbReference>
<keyword evidence="1" id="KW-0732">Signal</keyword>
<dbReference type="SUPFAM" id="SSF51126">
    <property type="entry name" value="Pectin lyase-like"/>
    <property type="match status" value="2"/>
</dbReference>
<evidence type="ECO:0000256" key="1">
    <source>
        <dbReference type="ARBA" id="ARBA00022729"/>
    </source>
</evidence>
<protein>
    <submittedName>
        <fullName evidence="2">Autotransporter-associated beta strand repeat-containing protein</fullName>
    </submittedName>
</protein>
<reference evidence="2 3" key="1">
    <citation type="submission" date="2022-10" db="EMBL/GenBank/DDBJ databases">
        <title>Luteolibacter flavescens strain MCCC 1K03193, whole genome shotgun sequencing project.</title>
        <authorList>
            <person name="Zhao G."/>
            <person name="Shen L."/>
        </authorList>
    </citation>
    <scope>NUCLEOTIDE SEQUENCE [LARGE SCALE GENOMIC DNA]</scope>
    <source>
        <strain evidence="2 3">MCCC 1K03193</strain>
    </source>
</reference>
<name>A0ABT3FPR9_9BACT</name>
<proteinExistence type="predicted"/>
<dbReference type="InterPro" id="IPR013425">
    <property type="entry name" value="Autotrns_rpt"/>
</dbReference>
<dbReference type="Proteomes" id="UP001207930">
    <property type="component" value="Unassembled WGS sequence"/>
</dbReference>
<organism evidence="2 3">
    <name type="scientific">Luteolibacter flavescens</name>
    <dbReference type="NCBI Taxonomy" id="1859460"/>
    <lineage>
        <taxon>Bacteria</taxon>
        <taxon>Pseudomonadati</taxon>
        <taxon>Verrucomicrobiota</taxon>
        <taxon>Verrucomicrobiia</taxon>
        <taxon>Verrucomicrobiales</taxon>
        <taxon>Verrucomicrobiaceae</taxon>
        <taxon>Luteolibacter</taxon>
    </lineage>
</organism>